<proteinExistence type="predicted"/>
<dbReference type="RefSeq" id="WP_204300096.1">
    <property type="nucleotide sequence ID" value="NZ_BAAAGQ010000017.1"/>
</dbReference>
<reference evidence="1" key="1">
    <citation type="submission" date="2021-01" db="EMBL/GenBank/DDBJ databases">
        <title>Whole genome shotgun sequence of Actinoplanes capillaceus NBRC 16408.</title>
        <authorList>
            <person name="Komaki H."/>
            <person name="Tamura T."/>
        </authorList>
    </citation>
    <scope>NUCLEOTIDE SEQUENCE [LARGE SCALE GENOMIC DNA]</scope>
    <source>
        <strain evidence="1">NBRC 16408</strain>
    </source>
</reference>
<comment type="caution">
    <text evidence="1">The sequence shown here is derived from an EMBL/GenBank/DDBJ whole genome shotgun (WGS) entry which is preliminary data.</text>
</comment>
<evidence type="ECO:0000313" key="1">
    <source>
        <dbReference type="EMBL" id="GID50022.1"/>
    </source>
</evidence>
<accession>A0ABQ3WUS2</accession>
<sequence length="181" mass="20844">MSDIGQQFRMMLVTGTSPDGNVRATVTGERILRIEFRPHSLEWYDEADLERQLAGLAVNTWVAWTRERREISRLASGLTRAEAEEARRSRDRRAFVYEEALTTIECVGVSSGQAVTIRTTGMTQWHVDITDRVLRRLDVHRFTEELRSAFQSLLRDRDSKIALLKAEHFDIGLPSGWRRLA</sequence>
<protein>
    <submittedName>
        <fullName evidence="1">Uncharacterized protein</fullName>
    </submittedName>
</protein>
<dbReference type="EMBL" id="BOMF01000138">
    <property type="protein sequence ID" value="GID50022.1"/>
    <property type="molecule type" value="Genomic_DNA"/>
</dbReference>
<name>A0ABQ3WUS2_9ACTN</name>
<organism evidence="1">
    <name type="scientific">Actinoplanes campanulatus</name>
    <dbReference type="NCBI Taxonomy" id="113559"/>
    <lineage>
        <taxon>Bacteria</taxon>
        <taxon>Bacillati</taxon>
        <taxon>Actinomycetota</taxon>
        <taxon>Actinomycetes</taxon>
        <taxon>Micromonosporales</taxon>
        <taxon>Micromonosporaceae</taxon>
        <taxon>Actinoplanes</taxon>
    </lineage>
</organism>
<gene>
    <name evidence="1" type="ORF">Aca07nite_72970</name>
</gene>